<gene>
    <name evidence="1" type="ORF">HNP52_000309</name>
</gene>
<accession>A0A7W7NPW6</accession>
<proteinExistence type="predicted"/>
<comment type="caution">
    <text evidence="1">The sequence shown here is derived from an EMBL/GenBank/DDBJ whole genome shotgun (WGS) entry which is preliminary data.</text>
</comment>
<dbReference type="Proteomes" id="UP000575241">
    <property type="component" value="Unassembled WGS sequence"/>
</dbReference>
<name>A0A7W7NPW6_9SPHN</name>
<protein>
    <submittedName>
        <fullName evidence="1">Uncharacterized protein</fullName>
    </submittedName>
</protein>
<dbReference type="EMBL" id="JACHLN010000001">
    <property type="protein sequence ID" value="MBB4837258.1"/>
    <property type="molecule type" value="Genomic_DNA"/>
</dbReference>
<sequence length="293" mass="31564">MTAPEHQVPAAIYVAFAGDHIRKWSRESFEGSLVFRAAQPGEDALRDAAERFIADYDDGDRADAGNGPLMELHVADFRAALAATPAAPPAISDAWIAERWPDQDPAEVRRRFEALIRKLGETPWRGMPRDPETMQPVLAWAALQPAARIELLTAALAAMPDHFRDYLFVVDRPAFGEQRVKTEAVCGDDGHGMGRQAIAIAPYVKGYNIAPWIAAASPGNVGALLGELARLRGLAKQIASARSGILSGVACEHGWDTTVCPMRGCGPDEEALVEQLLAALAGAEEHGEADARR</sequence>
<evidence type="ECO:0000313" key="1">
    <source>
        <dbReference type="EMBL" id="MBB4837258.1"/>
    </source>
</evidence>
<reference evidence="1 2" key="1">
    <citation type="submission" date="2020-08" db="EMBL/GenBank/DDBJ databases">
        <title>Functional genomics of gut bacteria from endangered species of beetles.</title>
        <authorList>
            <person name="Carlos-Shanley C."/>
        </authorList>
    </citation>
    <scope>NUCLEOTIDE SEQUENCE [LARGE SCALE GENOMIC DNA]</scope>
    <source>
        <strain evidence="1 2">S00224</strain>
    </source>
</reference>
<dbReference type="AlphaFoldDB" id="A0A7W7NPW6"/>
<evidence type="ECO:0000313" key="2">
    <source>
        <dbReference type="Proteomes" id="UP000575241"/>
    </source>
</evidence>
<keyword evidence="2" id="KW-1185">Reference proteome</keyword>
<organism evidence="1 2">
    <name type="scientific">Sphingomonas kyeonggiensis</name>
    <dbReference type="NCBI Taxonomy" id="1268553"/>
    <lineage>
        <taxon>Bacteria</taxon>
        <taxon>Pseudomonadati</taxon>
        <taxon>Pseudomonadota</taxon>
        <taxon>Alphaproteobacteria</taxon>
        <taxon>Sphingomonadales</taxon>
        <taxon>Sphingomonadaceae</taxon>
        <taxon>Sphingomonas</taxon>
    </lineage>
</organism>
<dbReference type="RefSeq" id="WP_184161512.1">
    <property type="nucleotide sequence ID" value="NZ_JACHLN010000001.1"/>
</dbReference>